<dbReference type="EMBL" id="CP006842">
    <property type="protein sequence ID" value="AHW62963.1"/>
    <property type="molecule type" value="Genomic_DNA"/>
</dbReference>
<dbReference type="PROSITE" id="PS51257">
    <property type="entry name" value="PROKAR_LIPOPROTEIN"/>
    <property type="match status" value="1"/>
</dbReference>
<feature type="transmembrane region" description="Helical" evidence="6">
    <location>
        <begin position="80"/>
        <end position="101"/>
    </location>
</feature>
<dbReference type="GO" id="GO:0015086">
    <property type="term" value="F:cadmium ion transmembrane transporter activity"/>
    <property type="evidence" value="ECO:0007669"/>
    <property type="project" value="TreeGrafter"/>
</dbReference>
<dbReference type="PANTHER" id="PTHR43840">
    <property type="entry name" value="MITOCHONDRIAL METAL TRANSPORTER 1-RELATED"/>
    <property type="match status" value="1"/>
</dbReference>
<feature type="transmembrane region" description="Helical" evidence="6">
    <location>
        <begin position="153"/>
        <end position="172"/>
    </location>
</feature>
<keyword evidence="4 6" id="KW-1133">Transmembrane helix</keyword>
<dbReference type="OrthoDB" id="2388015at2"/>
<reference evidence="8 9" key="1">
    <citation type="journal article" date="2015" name="Int. J. Syst. Evol. Microbiol.">
        <title>Revisiting Corynebacterium glyciniphilum (ex Kubota et al., 1972) sp. nov., nom. rev., isolated from putrefied banana.</title>
        <authorList>
            <person name="Al-Dilaimi A."/>
            <person name="Bednarz H."/>
            <person name="Lomker A."/>
            <person name="Niehaus K."/>
            <person name="Kalinowski J."/>
            <person name="Ruckert C."/>
        </authorList>
    </citation>
    <scope>NUCLEOTIDE SEQUENCE [LARGE SCALE GENOMIC DNA]</scope>
    <source>
        <strain evidence="8">AJ 3170</strain>
    </source>
</reference>
<organism evidence="8 9">
    <name type="scientific">Corynebacterium glyciniphilum AJ 3170</name>
    <dbReference type="NCBI Taxonomy" id="1404245"/>
    <lineage>
        <taxon>Bacteria</taxon>
        <taxon>Bacillati</taxon>
        <taxon>Actinomycetota</taxon>
        <taxon>Actinomycetes</taxon>
        <taxon>Mycobacteriales</taxon>
        <taxon>Corynebacteriaceae</taxon>
        <taxon>Corynebacterium</taxon>
    </lineage>
</organism>
<dbReference type="InterPro" id="IPR027469">
    <property type="entry name" value="Cation_efflux_TMD_sf"/>
</dbReference>
<comment type="subcellular location">
    <subcellularLocation>
        <location evidence="1">Membrane</location>
        <topology evidence="1">Multi-pass membrane protein</topology>
    </subcellularLocation>
</comment>
<protein>
    <submittedName>
        <fullName evidence="8">Putative cation diffusion facilitator family transporter</fullName>
    </submittedName>
</protein>
<proteinExistence type="predicted"/>
<dbReference type="SUPFAM" id="SSF161111">
    <property type="entry name" value="Cation efflux protein transmembrane domain-like"/>
    <property type="match status" value="1"/>
</dbReference>
<dbReference type="eggNOG" id="COG3965">
    <property type="taxonomic scope" value="Bacteria"/>
</dbReference>
<dbReference type="RefSeq" id="WP_038545915.1">
    <property type="nucleotide sequence ID" value="NZ_CP006842.1"/>
</dbReference>
<feature type="transmembrane region" description="Helical" evidence="6">
    <location>
        <begin position="113"/>
        <end position="133"/>
    </location>
</feature>
<name>X5DIS3_9CORY</name>
<feature type="transmembrane region" description="Helical" evidence="6">
    <location>
        <begin position="40"/>
        <end position="59"/>
    </location>
</feature>
<keyword evidence="9" id="KW-1185">Reference proteome</keyword>
<evidence type="ECO:0000256" key="1">
    <source>
        <dbReference type="ARBA" id="ARBA00004141"/>
    </source>
</evidence>
<dbReference type="AlphaFoldDB" id="X5DIS3"/>
<dbReference type="GO" id="GO:0015093">
    <property type="term" value="F:ferrous iron transmembrane transporter activity"/>
    <property type="evidence" value="ECO:0007669"/>
    <property type="project" value="TreeGrafter"/>
</dbReference>
<dbReference type="PANTHER" id="PTHR43840:SF15">
    <property type="entry name" value="MITOCHONDRIAL METAL TRANSPORTER 1-RELATED"/>
    <property type="match status" value="1"/>
</dbReference>
<evidence type="ECO:0000256" key="4">
    <source>
        <dbReference type="ARBA" id="ARBA00022989"/>
    </source>
</evidence>
<dbReference type="InterPro" id="IPR050291">
    <property type="entry name" value="CDF_Transporter"/>
</dbReference>
<evidence type="ECO:0000313" key="8">
    <source>
        <dbReference type="EMBL" id="AHW62963.1"/>
    </source>
</evidence>
<dbReference type="KEGG" id="cgy:CGLY_02575"/>
<evidence type="ECO:0000256" key="6">
    <source>
        <dbReference type="SAM" id="Phobius"/>
    </source>
</evidence>
<evidence type="ECO:0000256" key="2">
    <source>
        <dbReference type="ARBA" id="ARBA00022448"/>
    </source>
</evidence>
<evidence type="ECO:0000259" key="7">
    <source>
        <dbReference type="Pfam" id="PF01545"/>
    </source>
</evidence>
<accession>X5DIS3</accession>
<dbReference type="Gene3D" id="1.20.1510.10">
    <property type="entry name" value="Cation efflux protein transmembrane domain"/>
    <property type="match status" value="1"/>
</dbReference>
<dbReference type="GO" id="GO:0006882">
    <property type="term" value="P:intracellular zinc ion homeostasis"/>
    <property type="evidence" value="ECO:0007669"/>
    <property type="project" value="TreeGrafter"/>
</dbReference>
<dbReference type="InterPro" id="IPR058533">
    <property type="entry name" value="Cation_efflux_TM"/>
</dbReference>
<dbReference type="STRING" id="1404245.CGLY_02575"/>
<evidence type="ECO:0000256" key="5">
    <source>
        <dbReference type="ARBA" id="ARBA00023136"/>
    </source>
</evidence>
<keyword evidence="2" id="KW-0813">Transport</keyword>
<feature type="transmembrane region" description="Helical" evidence="6">
    <location>
        <begin position="12"/>
        <end position="34"/>
    </location>
</feature>
<feature type="transmembrane region" description="Helical" evidence="6">
    <location>
        <begin position="184"/>
        <end position="202"/>
    </location>
</feature>
<feature type="domain" description="Cation efflux protein transmembrane" evidence="7">
    <location>
        <begin position="9"/>
        <end position="212"/>
    </location>
</feature>
<keyword evidence="5 6" id="KW-0472">Membrane</keyword>
<dbReference type="GO" id="GO:0005886">
    <property type="term" value="C:plasma membrane"/>
    <property type="evidence" value="ECO:0007669"/>
    <property type="project" value="TreeGrafter"/>
</dbReference>
<evidence type="ECO:0000313" key="9">
    <source>
        <dbReference type="Proteomes" id="UP000023703"/>
    </source>
</evidence>
<dbReference type="HOGENOM" id="CLU_056154_0_0_11"/>
<keyword evidence="3 6" id="KW-0812">Transmembrane</keyword>
<evidence type="ECO:0000256" key="3">
    <source>
        <dbReference type="ARBA" id="ARBA00022692"/>
    </source>
</evidence>
<dbReference type="Pfam" id="PF01545">
    <property type="entry name" value="Cation_efflux"/>
    <property type="match status" value="1"/>
</dbReference>
<dbReference type="Proteomes" id="UP000023703">
    <property type="component" value="Chromosome"/>
</dbReference>
<sequence length="305" mass="32458">MRTEQQTLRVSLVSILVLSCLGIGFGLVSGSAAIMFDGVFSLVDAVMSVVSIILAGLIATSTAQGLPRRFSMGFWHFEPLVLCLNALVMMSVAGYALLQAVTAVLDGGREVEFGPAVIYTVVVLILACGTAIAEHRANRTINSALVAMDVKGWIMGAGVTGALLVAFIIGMIIDGTSYEHLMPYVDPVVLIIVATVLIPVPLRTLTRALSEIALVTPPDLHAQGRAVADRIVAEEGFLGAEVYAAQVGRSRQVEIAFEVSPDIPPRPLTEWHGIRQAVAAELGGADPNNWITVWFTTDSPEVREP</sequence>
<dbReference type="GO" id="GO:0015341">
    <property type="term" value="F:zinc efflux antiporter activity"/>
    <property type="evidence" value="ECO:0007669"/>
    <property type="project" value="TreeGrafter"/>
</dbReference>
<gene>
    <name evidence="8" type="ORF">CGLY_02575</name>
</gene>